<organism evidence="3 4">
    <name type="scientific">Chiloscyllium punctatum</name>
    <name type="common">Brownbanded bambooshark</name>
    <name type="synonym">Hemiscyllium punctatum</name>
    <dbReference type="NCBI Taxonomy" id="137246"/>
    <lineage>
        <taxon>Eukaryota</taxon>
        <taxon>Metazoa</taxon>
        <taxon>Chordata</taxon>
        <taxon>Craniata</taxon>
        <taxon>Vertebrata</taxon>
        <taxon>Chondrichthyes</taxon>
        <taxon>Elasmobranchii</taxon>
        <taxon>Galeomorphii</taxon>
        <taxon>Galeoidea</taxon>
        <taxon>Orectolobiformes</taxon>
        <taxon>Hemiscylliidae</taxon>
        <taxon>Chiloscyllium</taxon>
    </lineage>
</organism>
<sequence length="158" mass="18422">MAATTFRDGPNVTHSHKRKKLPHRLLQLHCPVNLPDDPELNIGAVQGGRAPEPTSYRLFMTESTIVKEGWLHKRGEYIKTWRPRYFLLKTDGTFIGYKERPQDAEQLETPLNNFSVAQCQLMKTERPKSNTFIIRCLQWTAVIERTFHVDSPEERYVL</sequence>
<reference evidence="3 4" key="1">
    <citation type="journal article" date="2018" name="Nat. Ecol. Evol.">
        <title>Shark genomes provide insights into elasmobranch evolution and the origin of vertebrates.</title>
        <authorList>
            <person name="Hara Y"/>
            <person name="Yamaguchi K"/>
            <person name="Onimaru K"/>
            <person name="Kadota M"/>
            <person name="Koyanagi M"/>
            <person name="Keeley SD"/>
            <person name="Tatsumi K"/>
            <person name="Tanaka K"/>
            <person name="Motone F"/>
            <person name="Kageyama Y"/>
            <person name="Nozu R"/>
            <person name="Adachi N"/>
            <person name="Nishimura O"/>
            <person name="Nakagawa R"/>
            <person name="Tanegashima C"/>
            <person name="Kiyatake I"/>
            <person name="Matsumoto R"/>
            <person name="Murakumo K"/>
            <person name="Nishida K"/>
            <person name="Terakita A"/>
            <person name="Kuratani S"/>
            <person name="Sato K"/>
            <person name="Hyodo S Kuraku.S."/>
        </authorList>
    </citation>
    <scope>NUCLEOTIDE SEQUENCE [LARGE SCALE GENOMIC DNA]</scope>
</reference>
<dbReference type="Pfam" id="PF00169">
    <property type="entry name" value="PH"/>
    <property type="match status" value="1"/>
</dbReference>
<dbReference type="OrthoDB" id="6287101at2759"/>
<comment type="caution">
    <text evidence="3">The sequence shown here is derived from an EMBL/GenBank/DDBJ whole genome shotgun (WGS) entry which is preliminary data.</text>
</comment>
<dbReference type="Proteomes" id="UP000287033">
    <property type="component" value="Unassembled WGS sequence"/>
</dbReference>
<evidence type="ECO:0000313" key="4">
    <source>
        <dbReference type="Proteomes" id="UP000287033"/>
    </source>
</evidence>
<dbReference type="PROSITE" id="PS50003">
    <property type="entry name" value="PH_DOMAIN"/>
    <property type="match status" value="1"/>
</dbReference>
<feature type="region of interest" description="Disordered" evidence="1">
    <location>
        <begin position="1"/>
        <end position="20"/>
    </location>
</feature>
<dbReference type="FunFam" id="2.30.29.30:FF:000027">
    <property type="entry name" value="Non-specific serine/threonine protein kinase"/>
    <property type="match status" value="1"/>
</dbReference>
<proteinExistence type="predicted"/>
<dbReference type="EMBL" id="BEZZ01000300">
    <property type="protein sequence ID" value="GCC30380.1"/>
    <property type="molecule type" value="Genomic_DNA"/>
</dbReference>
<accession>A0A401SJ66</accession>
<dbReference type="AlphaFoldDB" id="A0A401SJ66"/>
<dbReference type="STRING" id="137246.A0A401SJ66"/>
<dbReference type="InterPro" id="IPR001849">
    <property type="entry name" value="PH_domain"/>
</dbReference>
<keyword evidence="4" id="KW-1185">Reference proteome</keyword>
<feature type="domain" description="PH" evidence="2">
    <location>
        <begin position="64"/>
        <end position="158"/>
    </location>
</feature>
<dbReference type="InterPro" id="IPR039026">
    <property type="entry name" value="PH_PKB"/>
</dbReference>
<dbReference type="SUPFAM" id="SSF50729">
    <property type="entry name" value="PH domain-like"/>
    <property type="match status" value="1"/>
</dbReference>
<dbReference type="CDD" id="cd01241">
    <property type="entry name" value="PH_PKB"/>
    <property type="match status" value="1"/>
</dbReference>
<protein>
    <recommendedName>
        <fullName evidence="2">PH domain-containing protein</fullName>
    </recommendedName>
</protein>
<dbReference type="InterPro" id="IPR011993">
    <property type="entry name" value="PH-like_dom_sf"/>
</dbReference>
<dbReference type="Gene3D" id="2.30.29.30">
    <property type="entry name" value="Pleckstrin-homology domain (PH domain)/Phosphotyrosine-binding domain (PTB)"/>
    <property type="match status" value="1"/>
</dbReference>
<evidence type="ECO:0000259" key="2">
    <source>
        <dbReference type="PROSITE" id="PS50003"/>
    </source>
</evidence>
<evidence type="ECO:0000256" key="1">
    <source>
        <dbReference type="SAM" id="MobiDB-lite"/>
    </source>
</evidence>
<evidence type="ECO:0000313" key="3">
    <source>
        <dbReference type="EMBL" id="GCC30380.1"/>
    </source>
</evidence>
<name>A0A401SJ66_CHIPU</name>
<gene>
    <name evidence="3" type="ORF">chiPu_0008829</name>
</gene>